<name>A0A849P6V3_9BURK</name>
<reference evidence="5 6" key="1">
    <citation type="submission" date="2020-05" db="EMBL/GenBank/DDBJ databases">
        <authorList>
            <person name="Niu N."/>
        </authorList>
    </citation>
    <scope>NUCLEOTIDE SEQUENCE [LARGE SCALE GENOMIC DNA]</scope>
    <source>
        <strain evidence="5 6">3340-03</strain>
    </source>
</reference>
<evidence type="ECO:0000313" key="5">
    <source>
        <dbReference type="EMBL" id="NOL52321.1"/>
    </source>
</evidence>
<dbReference type="PANTHER" id="PTHR44688:SF16">
    <property type="entry name" value="DNA-BINDING TRANSCRIPTIONAL ACTIVATOR DEVR_DOSR"/>
    <property type="match status" value="1"/>
</dbReference>
<dbReference type="SUPFAM" id="SSF46894">
    <property type="entry name" value="C-terminal effector domain of the bipartite response regulators"/>
    <property type="match status" value="1"/>
</dbReference>
<evidence type="ECO:0000313" key="6">
    <source>
        <dbReference type="Proteomes" id="UP000537862"/>
    </source>
</evidence>
<evidence type="ECO:0000256" key="1">
    <source>
        <dbReference type="ARBA" id="ARBA00023015"/>
    </source>
</evidence>
<dbReference type="GO" id="GO:0006355">
    <property type="term" value="P:regulation of DNA-templated transcription"/>
    <property type="evidence" value="ECO:0007669"/>
    <property type="project" value="InterPro"/>
</dbReference>
<dbReference type="InterPro" id="IPR016032">
    <property type="entry name" value="Sig_transdc_resp-reg_C-effctor"/>
</dbReference>
<dbReference type="EMBL" id="JABGBN010000008">
    <property type="protein sequence ID" value="NOL52321.1"/>
    <property type="molecule type" value="Genomic_DNA"/>
</dbReference>
<evidence type="ECO:0000256" key="3">
    <source>
        <dbReference type="ARBA" id="ARBA00023163"/>
    </source>
</evidence>
<dbReference type="SMART" id="SM00421">
    <property type="entry name" value="HTH_LUXR"/>
    <property type="match status" value="1"/>
</dbReference>
<sequence>MQIKQVLCDLTPREIQVMWLISRGFPNKICAMKLGCSIRTIEAHRASIFKKLHVKNAVELVAMLARYR</sequence>
<keyword evidence="3" id="KW-0804">Transcription</keyword>
<comment type="caution">
    <text evidence="5">The sequence shown here is derived from an EMBL/GenBank/DDBJ whole genome shotgun (WGS) entry which is preliminary data.</text>
</comment>
<protein>
    <submittedName>
        <fullName evidence="5">Helix-turn-helix transcriptional regulator</fullName>
    </submittedName>
</protein>
<dbReference type="CDD" id="cd06170">
    <property type="entry name" value="LuxR_C_like"/>
    <property type="match status" value="1"/>
</dbReference>
<dbReference type="PROSITE" id="PS50043">
    <property type="entry name" value="HTH_LUXR_2"/>
    <property type="match status" value="1"/>
</dbReference>
<feature type="domain" description="HTH luxR-type" evidence="4">
    <location>
        <begin position="3"/>
        <end position="68"/>
    </location>
</feature>
<dbReference type="AlphaFoldDB" id="A0A849P6V3"/>
<dbReference type="Gene3D" id="1.10.10.10">
    <property type="entry name" value="Winged helix-like DNA-binding domain superfamily/Winged helix DNA-binding domain"/>
    <property type="match status" value="1"/>
</dbReference>
<gene>
    <name evidence="5" type="ORF">HKX39_09115</name>
</gene>
<proteinExistence type="predicted"/>
<dbReference type="RefSeq" id="WP_171681014.1">
    <property type="nucleotide sequence ID" value="NZ_JABGBN010000008.1"/>
</dbReference>
<dbReference type="GO" id="GO:0003677">
    <property type="term" value="F:DNA binding"/>
    <property type="evidence" value="ECO:0007669"/>
    <property type="project" value="UniProtKB-KW"/>
</dbReference>
<dbReference type="InterPro" id="IPR036388">
    <property type="entry name" value="WH-like_DNA-bd_sf"/>
</dbReference>
<dbReference type="PRINTS" id="PR00038">
    <property type="entry name" value="HTHLUXR"/>
</dbReference>
<evidence type="ECO:0000256" key="2">
    <source>
        <dbReference type="ARBA" id="ARBA00023125"/>
    </source>
</evidence>
<dbReference type="Pfam" id="PF00196">
    <property type="entry name" value="GerE"/>
    <property type="match status" value="1"/>
</dbReference>
<accession>A0A849P6V3</accession>
<dbReference type="InterPro" id="IPR000792">
    <property type="entry name" value="Tscrpt_reg_LuxR_C"/>
</dbReference>
<keyword evidence="6" id="KW-1185">Reference proteome</keyword>
<evidence type="ECO:0000259" key="4">
    <source>
        <dbReference type="PROSITE" id="PS50043"/>
    </source>
</evidence>
<organism evidence="5 6">
    <name type="scientific">Pelistega suis</name>
    <dbReference type="NCBI Taxonomy" id="1631957"/>
    <lineage>
        <taxon>Bacteria</taxon>
        <taxon>Pseudomonadati</taxon>
        <taxon>Pseudomonadota</taxon>
        <taxon>Betaproteobacteria</taxon>
        <taxon>Burkholderiales</taxon>
        <taxon>Alcaligenaceae</taxon>
        <taxon>Pelistega</taxon>
    </lineage>
</organism>
<keyword evidence="1" id="KW-0805">Transcription regulation</keyword>
<dbReference type="Proteomes" id="UP000537862">
    <property type="component" value="Unassembled WGS sequence"/>
</dbReference>
<keyword evidence="2" id="KW-0238">DNA-binding</keyword>
<dbReference type="PANTHER" id="PTHR44688">
    <property type="entry name" value="DNA-BINDING TRANSCRIPTIONAL ACTIVATOR DEVR_DOSR"/>
    <property type="match status" value="1"/>
</dbReference>